<evidence type="ECO:0008006" key="4">
    <source>
        <dbReference type="Google" id="ProtNLM"/>
    </source>
</evidence>
<keyword evidence="3" id="KW-1185">Reference proteome</keyword>
<feature type="transmembrane region" description="Helical" evidence="1">
    <location>
        <begin position="721"/>
        <end position="745"/>
    </location>
</feature>
<evidence type="ECO:0000313" key="2">
    <source>
        <dbReference type="EMBL" id="TYK50710.1"/>
    </source>
</evidence>
<name>A0A5D3FSJ2_9ACTN</name>
<evidence type="ECO:0000313" key="3">
    <source>
        <dbReference type="Proteomes" id="UP000323505"/>
    </source>
</evidence>
<keyword evidence="1" id="KW-1133">Transmembrane helix</keyword>
<dbReference type="Proteomes" id="UP000323505">
    <property type="component" value="Unassembled WGS sequence"/>
</dbReference>
<keyword evidence="1" id="KW-0812">Transmembrane</keyword>
<proteinExistence type="predicted"/>
<evidence type="ECO:0000256" key="1">
    <source>
        <dbReference type="SAM" id="Phobius"/>
    </source>
</evidence>
<dbReference type="AlphaFoldDB" id="A0A5D3FSJ2"/>
<reference evidence="2 3" key="1">
    <citation type="submission" date="2019-08" db="EMBL/GenBank/DDBJ databases">
        <title>Actinomadura sp. nov. CYP1-5 isolated from mountain soil.</title>
        <authorList>
            <person name="Songsumanus A."/>
            <person name="Kuncharoen N."/>
            <person name="Kudo T."/>
            <person name="Yuki M."/>
            <person name="Igarashi Y."/>
            <person name="Tanasupawat S."/>
        </authorList>
    </citation>
    <scope>NUCLEOTIDE SEQUENCE [LARGE SCALE GENOMIC DNA]</scope>
    <source>
        <strain evidence="2 3">CYP1-5</strain>
    </source>
</reference>
<accession>A0A5D3FSJ2</accession>
<feature type="transmembrane region" description="Helical" evidence="1">
    <location>
        <begin position="657"/>
        <end position="676"/>
    </location>
</feature>
<organism evidence="2 3">
    <name type="scientific">Actinomadura decatromicini</name>
    <dbReference type="NCBI Taxonomy" id="2604572"/>
    <lineage>
        <taxon>Bacteria</taxon>
        <taxon>Bacillati</taxon>
        <taxon>Actinomycetota</taxon>
        <taxon>Actinomycetes</taxon>
        <taxon>Streptosporangiales</taxon>
        <taxon>Thermomonosporaceae</taxon>
        <taxon>Actinomadura</taxon>
    </lineage>
</organism>
<gene>
    <name evidence="2" type="ORF">FXF68_09465</name>
</gene>
<comment type="caution">
    <text evidence="2">The sequence shown here is derived from an EMBL/GenBank/DDBJ whole genome shotgun (WGS) entry which is preliminary data.</text>
</comment>
<feature type="transmembrane region" description="Helical" evidence="1">
    <location>
        <begin position="696"/>
        <end position="715"/>
    </location>
</feature>
<keyword evidence="1" id="KW-0472">Membrane</keyword>
<protein>
    <recommendedName>
        <fullName evidence="4">Oxidoreductase</fullName>
    </recommendedName>
</protein>
<dbReference type="EMBL" id="VSRQ01000002">
    <property type="protein sequence ID" value="TYK50710.1"/>
    <property type="molecule type" value="Genomic_DNA"/>
</dbReference>
<sequence length="748" mass="79961">MAAEALTDAILSVDLPKAGLLSIVGARIIGRLDLSAREIPKVIRFRGCYFDDEVDLKYTDARSISFALSSISRLNLAATSIHGNLLLDEADIRDGVTLYGGSLSGSLSCKGAKIACRDWYALDASLCNIGGALLCGENFHAEGGVSIARAHVGGDVNFNSAQLTGHKNRPALSGQDTKIDGQINLSYSSSSGGVDLRDSRIGGNVECVETVLRNKAKVTLDASGARISGRLDAARIDADGGIILRACEVDALTMAAGRIHNDGGGAVELSDIQTGRSIDLRNVNILGHVTLVDGNVGRDLILSGARLKGGRSNVSVYAEGLSTRGGIYLTRSFESSGGLDFDNARIGGSFYGTKAIVRTNGGTALSLRGTVIGGDLELQSANLTGDITGRACDVGRAVILDQIEVASRKPPALNLPGLKVGSDFSASKAVIDGGISLAGASISGEASFIESEVKGIGDLPSLSLDRGELKGQLSFAHAKLHGQIRLHGAHIHAVLSFDNTVLTCPRKKKGEEIVALIMRHMIVDESVYAQFAEIGGAMDLIDARVGAWRDVKDAWPEVIAVVGFKYNAITGSPKVTIKDRLEWCNRNKPSFALQPFEQLAQVCRASGNEEDARKIGIEMQRLLRNHNKSEIRKLVTVPWSFTLRVLIGYGYKPWRIVVPFVIFAIIGTIIFSTLHADGHITTVPGPRKLDFNSFRYTVDLLFPVALLGQRGNFVVDSVAAWFSFFFTVTGWFLTYIFIAGLAGIFKRA</sequence>